<reference evidence="2 3" key="1">
    <citation type="submission" date="2018-12" db="EMBL/GenBank/DDBJ databases">
        <authorList>
            <consortium name="Pathogen Informatics"/>
        </authorList>
    </citation>
    <scope>NUCLEOTIDE SEQUENCE [LARGE SCALE GENOMIC DNA]</scope>
    <source>
        <strain evidence="2 3">NCTC13635</strain>
    </source>
</reference>
<evidence type="ECO:0000313" key="2">
    <source>
        <dbReference type="EMBL" id="VEB04883.1"/>
    </source>
</evidence>
<dbReference type="AlphaFoldDB" id="A0A447RYJ4"/>
<evidence type="ECO:0000313" key="3">
    <source>
        <dbReference type="Proteomes" id="UP000282433"/>
    </source>
</evidence>
<feature type="compositionally biased region" description="Basic and acidic residues" evidence="1">
    <location>
        <begin position="110"/>
        <end position="142"/>
    </location>
</feature>
<dbReference type="EMBL" id="LR134162">
    <property type="protein sequence ID" value="VEB04883.1"/>
    <property type="molecule type" value="Genomic_DNA"/>
</dbReference>
<evidence type="ECO:0000256" key="1">
    <source>
        <dbReference type="SAM" id="MobiDB-lite"/>
    </source>
</evidence>
<accession>A0A447RYJ4</accession>
<dbReference type="Proteomes" id="UP000282433">
    <property type="component" value="Chromosome"/>
</dbReference>
<proteinExistence type="predicted"/>
<organism evidence="2 3">
    <name type="scientific">Klebsiella pneumoniae</name>
    <dbReference type="NCBI Taxonomy" id="573"/>
    <lineage>
        <taxon>Bacteria</taxon>
        <taxon>Pseudomonadati</taxon>
        <taxon>Pseudomonadota</taxon>
        <taxon>Gammaproteobacteria</taxon>
        <taxon>Enterobacterales</taxon>
        <taxon>Enterobacteriaceae</taxon>
        <taxon>Klebsiella/Raoultella group</taxon>
        <taxon>Klebsiella</taxon>
        <taxon>Klebsiella pneumoniae complex</taxon>
    </lineage>
</organism>
<gene>
    <name evidence="2" type="ORF">NCTC13635_04795</name>
</gene>
<protein>
    <submittedName>
        <fullName evidence="2">Uncharacterized protein</fullName>
    </submittedName>
</protein>
<sequence length="142" mass="15839">MAIVAGQSLQHHGAGLRQVDLIDSLMHRASQQTLNARVIGQFEKTAHHLQQVLADPSGVLRLAEPVAEHQGWLIAADQRDQRRGIKELFLDKAAEVVGDAVFIARNNRRMAGDKGQRNTAKQSHDRKPVGQRPDHRRFGNSF</sequence>
<name>A0A447RYJ4_KLEPN</name>
<feature type="region of interest" description="Disordered" evidence="1">
    <location>
        <begin position="107"/>
        <end position="142"/>
    </location>
</feature>